<keyword evidence="1" id="KW-0479">Metal-binding</keyword>
<feature type="region of interest" description="Disordered" evidence="2">
    <location>
        <begin position="1908"/>
        <end position="1948"/>
    </location>
</feature>
<keyword evidence="6" id="KW-1185">Reference proteome</keyword>
<dbReference type="Proteomes" id="UP001189429">
    <property type="component" value="Unassembled WGS sequence"/>
</dbReference>
<evidence type="ECO:0000259" key="3">
    <source>
        <dbReference type="PROSITE" id="PS50089"/>
    </source>
</evidence>
<dbReference type="CDD" id="cd16448">
    <property type="entry name" value="RING-H2"/>
    <property type="match status" value="1"/>
</dbReference>
<dbReference type="Gene3D" id="3.60.10.10">
    <property type="entry name" value="Endonuclease/exonuclease/phosphatase"/>
    <property type="match status" value="1"/>
</dbReference>
<sequence length="2672" mass="286499">RPRGEPAVPPAGALAAQGGKCPAMDSCGPECPAKPLRDLILRWLGTESRGLEMCALAKDCDALLATCPSLPPPLLLCCNGAAAPLAALVSALSSLLRREVAPSLARAGLRQQPRQVVSPYAGGIRLGDAVPSRPAEGPEPCSSVRLEVLNPGRLGFLALGTDVFLEWRLHAVAHVLSGSGADICVLPGARLPPGAVLPAGFPFSWLGPRSVSWGAVGIFVRTEIVSLLRPLPDLSSDRAQWFEFWGDAAPGAPTPGPSFVFCACYPAPGGDVATWSAIVSSVTEVRARHPGARVLICGDGNVHLSYVLQHPPGCACLHCRQSAQDRTIEAMITAAGFVACNPPVATHDSGTCIDLILAERHCLIPVTVAHASGVDSDHRLVSCSFPCAFRPPQLSGLCRVTWRTDGQWDDVLLAVAPVLAYLADAVESLIACEWLRPPWSGGGATKKQRRALLDAAAWARDVIYVLAGFAAGATKASAAAPVRPSRPPLDPDAYESQAAFKRAVAQAAWAERHLAFKRFSDLRTVSPGLAERFLSEFFRSRNPFEIALADPVDGHPLSVEEMLEALQTDMMDRVRNDFPCNPEEQRAQACAVSAIRSVGAGPASPGLALYSTTEVDAVLDSLKTTSSALRGCFASVRSAVPEGRRVTLALANLSRQCAITSTLWSSRQVTPLHKSGPRVVRSTLCLRPISISAVMTSVVDGLWTLRNAPLLQAYCGVAQQGGVGDPLSLLLALLLHAQLRCAQGLPTYWAVTDLQWAFDVASHPAMLLNAYEAGVRGHDWLLLDDFMSSDNQYIALRGHISSLFSLGGGTAQGRRFSVGVFNAQLKWLAEEVYRVLPGSCAAWVEPHLRRLCLALPVPDSPAACGPAPPAVGGDLEALAVEVASAAAAEQAPFPSAVRAMMRGALRLASEADRAYLMDRLGTGLLPPLQFVDDLTVATSSPGALRAIVSREPWSACSRYASRTRSMFNYKTGKTAAMVILDSPPPGDIGCPVVDTKALLGVLFDSRLSFRPLLRATLAKGHELFEALFFAGGSGGFGLPVLCAQVPSRVESALLYPSPFLFLAERARFSLDHLQASWARRLLGCAIGPELPGAVVVAQCGWQLRLGTKMLERTVLARARLLLLPAEHPGASMLTVASGTSCSTWASAVRAWMCSLDPPLPDVVEWPFAGPPACAKARADPAARRLLLRSYKFYVVRPALLKLDLLSFQRATADALPVFRLPFSAWLSGPPGTHWNLLDLSLGPGSWLQFRLWAQRRTGEGRLGTDGGNGVAAPSHAREMGPAVPQQLLRDTNTVVHNPLDRRVYGISPNGVPLCCDSTMVSPLRRDGWHRPRTFDTDGAALLGAERRKRRRYHELTTGQSGRLMVLSCEVGGRDQRDALYGYRGQRVGEASHPGPPHNGAAPATPPRGRSQADLPEPAGEVSGESAPRPAEAETPPRELFGSPGRSLSPLPAGQSHFSAVFGQAPAAEWGLSGLFAPPRETAERAAAEEQQQPQQPQQGPDPQEPEQPEASEVCYMCQEPLDDSRVQWPDCGHVPHCFHAACLARFRPLRRGLAHLRNSGGDSSRVEDAACPLCNHRWGDGPNSAARLAELAGHLGRGGGLPFRGCRCLPCRGVAGDPSSDEERANRYRWGAPRAAGGAGTARDRHVPAPPGATLAMAALARARWADGQLGMRRLRCRPLGSEVPPPLGERPPQCPCGQPGQVEWVARASGDARGPWRWQGNWLCESCAATALPEPEAAQPERPPETGAGGGSPDPPAADGPRTQFSGWSPPRHAAETSRYLNSWMYVPLLLDAAGQLDVQEAAAWRQHPAAHWWENAAAFLRERPRADVSAFRAAGPLLPEALGDGLHGDQLGLPAVVGLLADDRGYVQPIAQDIVMQIFGGVDFIRAVEVQADAYRAWLARGLPPRPAPAAGPGAPGPPDARGRGAEKELQAEGEGGGRRNRRPAQSAFPDAAWALLGAVDLEAELRRRVPCIRAPAFLRGRLRQLYHAVLEEVLRADALPGDADGLQKVRAWKLLVLIWRMLMRRTASTGAPGRRELEARLEQFEDGSWEALLAPSLQGQRPPGGARGAGDAEARRQRLLEDAVALVRAGGLSKARQLLASRGLAPGTAETLAELRDPARRPPRPAADLPPAARAFQPARPVELDRRIWTDCVRSAPKGSSSSLSGASFELLKLALDEDETLELQAAVAERYARAEIPASVARALGTGRMTALLKAHDRGLQEALHDLLDLDPAPAEAERLSRVSSLPLGLGGLGLRSAARAAECAYWASWADALPMLRQRNPTAATELTATLLAGTGAAASCLQEAERARAAAARDGFATRPTWQEVWDGARPEQTEPEPGEWKHGWQYHASAARERRYREEVVLPSLTDDQQWMLDSQGGRCGGRHLALIPSTPESTFTPERFRALLQRRLRLPLDATASRCNGRSCQAHLDERGDHRAACPRSGRLLKRGAPIERMWARVCREAGGRVRTNVFLRDMNLPGIAANDGRRIEVVANGLPAYHGRQLAIDACIVSPLRATGRPIARRLRPGLALKRARRRKQTTYPELVGSRRGYLLVAGAETGGRWDEEAYKLLVTLARARARSAPAALRGSLATALLHRWSGMLVYAIHDALAASLLEDVPSETLATDGEIPGEGTFCRRSPESTGPRVGARTVRAGHSSSQAWGS</sequence>
<feature type="region of interest" description="Disordered" evidence="2">
    <location>
        <begin position="1386"/>
        <end position="1451"/>
    </location>
</feature>
<feature type="compositionally biased region" description="Pro residues" evidence="2">
    <location>
        <begin position="1908"/>
        <end position="1921"/>
    </location>
</feature>
<feature type="non-terminal residue" evidence="5">
    <location>
        <position position="1"/>
    </location>
</feature>
<dbReference type="PROSITE" id="PS50862">
    <property type="entry name" value="AA_TRNA_LIGASE_II"/>
    <property type="match status" value="1"/>
</dbReference>
<feature type="region of interest" description="Disordered" evidence="2">
    <location>
        <begin position="2058"/>
        <end position="2077"/>
    </location>
</feature>
<reference evidence="5" key="1">
    <citation type="submission" date="2023-10" db="EMBL/GenBank/DDBJ databases">
        <authorList>
            <person name="Chen Y."/>
            <person name="Shah S."/>
            <person name="Dougan E. K."/>
            <person name="Thang M."/>
            <person name="Chan C."/>
        </authorList>
    </citation>
    <scope>NUCLEOTIDE SEQUENCE [LARGE SCALE GENOMIC DNA]</scope>
</reference>
<dbReference type="InterPro" id="IPR036691">
    <property type="entry name" value="Endo/exonu/phosph_ase_sf"/>
</dbReference>
<dbReference type="InterPro" id="IPR001841">
    <property type="entry name" value="Znf_RING"/>
</dbReference>
<evidence type="ECO:0008006" key="7">
    <source>
        <dbReference type="Google" id="ProtNLM"/>
    </source>
</evidence>
<keyword evidence="1" id="KW-0863">Zinc-finger</keyword>
<evidence type="ECO:0000313" key="5">
    <source>
        <dbReference type="EMBL" id="CAK0884694.1"/>
    </source>
</evidence>
<keyword evidence="1" id="KW-0862">Zinc</keyword>
<dbReference type="SUPFAM" id="SSF57850">
    <property type="entry name" value="RING/U-box"/>
    <property type="match status" value="1"/>
</dbReference>
<comment type="caution">
    <text evidence="5">The sequence shown here is derived from an EMBL/GenBank/DDBJ whole genome shotgun (WGS) entry which is preliminary data.</text>
</comment>
<protein>
    <recommendedName>
        <fullName evidence="7">RING-type domain-containing protein</fullName>
    </recommendedName>
</protein>
<evidence type="ECO:0000313" key="6">
    <source>
        <dbReference type="Proteomes" id="UP001189429"/>
    </source>
</evidence>
<feature type="region of interest" description="Disordered" evidence="2">
    <location>
        <begin position="1735"/>
        <end position="1773"/>
    </location>
</feature>
<dbReference type="PROSITE" id="PS50089">
    <property type="entry name" value="ZF_RING_2"/>
    <property type="match status" value="1"/>
</dbReference>
<feature type="domain" description="RING-type" evidence="3">
    <location>
        <begin position="1514"/>
        <end position="1575"/>
    </location>
</feature>
<evidence type="ECO:0000256" key="2">
    <source>
        <dbReference type="SAM" id="MobiDB-lite"/>
    </source>
</evidence>
<organism evidence="5 6">
    <name type="scientific">Prorocentrum cordatum</name>
    <dbReference type="NCBI Taxonomy" id="2364126"/>
    <lineage>
        <taxon>Eukaryota</taxon>
        <taxon>Sar</taxon>
        <taxon>Alveolata</taxon>
        <taxon>Dinophyceae</taxon>
        <taxon>Prorocentrales</taxon>
        <taxon>Prorocentraceae</taxon>
        <taxon>Prorocentrum</taxon>
    </lineage>
</organism>
<feature type="region of interest" description="Disordered" evidence="2">
    <location>
        <begin position="1481"/>
        <end position="1510"/>
    </location>
</feature>
<evidence type="ECO:0000259" key="4">
    <source>
        <dbReference type="PROSITE" id="PS50862"/>
    </source>
</evidence>
<feature type="domain" description="Aminoacyl-transfer RNA synthetases class-II family profile" evidence="4">
    <location>
        <begin position="2037"/>
        <end position="2236"/>
    </location>
</feature>
<feature type="compositionally biased region" description="Low complexity" evidence="2">
    <location>
        <begin position="1488"/>
        <end position="1501"/>
    </location>
</feature>
<feature type="compositionally biased region" description="Basic and acidic residues" evidence="2">
    <location>
        <begin position="1923"/>
        <end position="1933"/>
    </location>
</feature>
<dbReference type="EMBL" id="CAUYUJ010018575">
    <property type="protein sequence ID" value="CAK0884694.1"/>
    <property type="molecule type" value="Genomic_DNA"/>
</dbReference>
<dbReference type="InterPro" id="IPR006195">
    <property type="entry name" value="aa-tRNA-synth_II"/>
</dbReference>
<accession>A0ABN9WIG2</accession>
<gene>
    <name evidence="5" type="ORF">PCOR1329_LOCUS66521</name>
</gene>
<evidence type="ECO:0000256" key="1">
    <source>
        <dbReference type="PROSITE-ProRule" id="PRU00175"/>
    </source>
</evidence>
<proteinExistence type="predicted"/>
<feature type="region of interest" description="Disordered" evidence="2">
    <location>
        <begin position="2633"/>
        <end position="2672"/>
    </location>
</feature>
<name>A0ABN9WIG2_9DINO</name>
<dbReference type="SUPFAM" id="SSF56219">
    <property type="entry name" value="DNase I-like"/>
    <property type="match status" value="1"/>
</dbReference>
<feature type="region of interest" description="Disordered" evidence="2">
    <location>
        <begin position="2116"/>
        <end position="2135"/>
    </location>
</feature>